<dbReference type="Proteomes" id="UP000251120">
    <property type="component" value="Chromosome"/>
</dbReference>
<dbReference type="EMBL" id="CP021781">
    <property type="protein sequence ID" value="AXA34287.1"/>
    <property type="molecule type" value="Genomic_DNA"/>
</dbReference>
<dbReference type="PANTHER" id="PTHR38099:SF1">
    <property type="entry name" value="LARGE RIBOSOMAL RNA SUBUNIT ACCUMULATION PROTEIN YCED"/>
    <property type="match status" value="1"/>
</dbReference>
<evidence type="ECO:0000256" key="2">
    <source>
        <dbReference type="ARBA" id="ARBA00010740"/>
    </source>
</evidence>
<dbReference type="PANTHER" id="PTHR38099">
    <property type="entry name" value="LARGE RIBOSOMAL RNA SUBUNIT ACCUMULATION PROTEIN YCED"/>
    <property type="match status" value="1"/>
</dbReference>
<evidence type="ECO:0000313" key="8">
    <source>
        <dbReference type="Proteomes" id="UP000251120"/>
    </source>
</evidence>
<proteinExistence type="inferred from homology"/>
<sequence>MKNHYLINHVGYTKQKRELIGYTVIIDKPKSFCEVMENSPHSFKCNFSFFEEKNKTCIKYDISASLRLICQNTLEVFEQPFNAANTIILVEDDRLANDSQHEPFICEDANIDLRDIIKEEILLDLPLVPKKAGSTCKSSKKHSYYSDQENVTQEKKNPFEILKSLK</sequence>
<evidence type="ECO:0000313" key="7">
    <source>
        <dbReference type="EMBL" id="QIW12532.1"/>
    </source>
</evidence>
<dbReference type="AlphaFoldDB" id="A0A2Z4XZI3"/>
<evidence type="ECO:0000313" key="9">
    <source>
        <dbReference type="Proteomes" id="UP000681131"/>
    </source>
</evidence>
<dbReference type="RefSeq" id="WP_112870466.1">
    <property type="nucleotide sequence ID" value="NZ_CP021781.1"/>
</dbReference>
<dbReference type="GO" id="GO:0042254">
    <property type="term" value="P:ribosome biogenesis"/>
    <property type="evidence" value="ECO:0007669"/>
    <property type="project" value="UniProtKB-KW"/>
</dbReference>
<reference evidence="6 8" key="1">
    <citation type="submission" date="2017-06" db="EMBL/GenBank/DDBJ databases">
        <title>Complete genome of Francisella adeliensis.</title>
        <authorList>
            <person name="Vallesi A."/>
            <person name="Sjodin A."/>
        </authorList>
    </citation>
    <scope>NUCLEOTIDE SEQUENCE [LARGE SCALE GENOMIC DNA]</scope>
    <source>
        <strain evidence="6 8">FDC440</strain>
    </source>
</reference>
<dbReference type="OrthoDB" id="9786771at2"/>
<dbReference type="GO" id="GO:0005829">
    <property type="term" value="C:cytosol"/>
    <property type="evidence" value="ECO:0007669"/>
    <property type="project" value="TreeGrafter"/>
</dbReference>
<accession>A0A2Z4XZI3</accession>
<name>A0A2Z4XZI3_9GAMM</name>
<dbReference type="Proteomes" id="UP000681131">
    <property type="component" value="Chromosome"/>
</dbReference>
<organism evidence="6 8">
    <name type="scientific">Francisella adeliensis</name>
    <dbReference type="NCBI Taxonomy" id="2007306"/>
    <lineage>
        <taxon>Bacteria</taxon>
        <taxon>Pseudomonadati</taxon>
        <taxon>Pseudomonadota</taxon>
        <taxon>Gammaproteobacteria</taxon>
        <taxon>Thiotrichales</taxon>
        <taxon>Francisellaceae</taxon>
        <taxon>Francisella</taxon>
    </lineage>
</organism>
<dbReference type="KEGG" id="fad:CDH04_07660"/>
<protein>
    <recommendedName>
        <fullName evidence="3">Large ribosomal RNA subunit accumulation protein YceD</fullName>
    </recommendedName>
    <alternativeName>
        <fullName evidence="5">23S rRNA accumulation protein YceD</fullName>
    </alternativeName>
</protein>
<evidence type="ECO:0000313" key="6">
    <source>
        <dbReference type="EMBL" id="AXA34287.1"/>
    </source>
</evidence>
<dbReference type="EMBL" id="CP043424">
    <property type="protein sequence ID" value="QIW12532.1"/>
    <property type="molecule type" value="Genomic_DNA"/>
</dbReference>
<comment type="similarity">
    <text evidence="2">Belongs to the DUF177 domain family.</text>
</comment>
<evidence type="ECO:0000256" key="1">
    <source>
        <dbReference type="ARBA" id="ARBA00002868"/>
    </source>
</evidence>
<gene>
    <name evidence="6" type="ORF">CDH04_07660</name>
    <name evidence="7" type="ORF">FZC43_07665</name>
</gene>
<keyword evidence="4" id="KW-0690">Ribosome biogenesis</keyword>
<keyword evidence="9" id="KW-1185">Reference proteome</keyword>
<dbReference type="Pfam" id="PF02620">
    <property type="entry name" value="YceD"/>
    <property type="match status" value="1"/>
</dbReference>
<evidence type="ECO:0000256" key="5">
    <source>
        <dbReference type="ARBA" id="ARBA00031841"/>
    </source>
</evidence>
<comment type="function">
    <text evidence="1">Plays a role in synthesis, processing and/or stability of 23S rRNA.</text>
</comment>
<reference evidence="7 9" key="2">
    <citation type="submission" date="2019-08" db="EMBL/GenBank/DDBJ databases">
        <title>Complete genome sequences of Francisella adeliensis (FSC1325 and FSC1326).</title>
        <authorList>
            <person name="Ohrman C."/>
            <person name="Uneklint I."/>
            <person name="Vallesi A."/>
            <person name="Karlsson L."/>
            <person name="Sjodin A."/>
        </authorList>
    </citation>
    <scope>NUCLEOTIDE SEQUENCE [LARGE SCALE GENOMIC DNA]</scope>
    <source>
        <strain evidence="7 9">FSC1325</strain>
    </source>
</reference>
<dbReference type="InterPro" id="IPR003772">
    <property type="entry name" value="YceD"/>
</dbReference>
<dbReference type="InterPro" id="IPR039255">
    <property type="entry name" value="YceD_bac"/>
</dbReference>
<evidence type="ECO:0000256" key="4">
    <source>
        <dbReference type="ARBA" id="ARBA00022517"/>
    </source>
</evidence>
<evidence type="ECO:0000256" key="3">
    <source>
        <dbReference type="ARBA" id="ARBA00015716"/>
    </source>
</evidence>